<keyword evidence="4" id="KW-1185">Reference proteome</keyword>
<feature type="signal peptide" evidence="1">
    <location>
        <begin position="1"/>
        <end position="19"/>
    </location>
</feature>
<gene>
    <name evidence="3" type="ORF">AAG747_09920</name>
</gene>
<dbReference type="InterPro" id="IPR025665">
    <property type="entry name" value="Beta-barrel_OMP_2"/>
</dbReference>
<dbReference type="Pfam" id="PF13568">
    <property type="entry name" value="OMP_b-brl_2"/>
    <property type="match status" value="1"/>
</dbReference>
<sequence>MKKFIITFLLVSTTHFLLAQDFHWGVRAGAGLYKIDINELDIYDDTRKKFGIDIGLLAKYDFNSQIGIQIEPGFSQKGFKASGIQSLNQERNIHLNYLSLPVLFTVSPFQNFSFLVGPELDLLLSSRESYDGQHNDLSTFFRQTVDLGLDLGISYRLLTRYGVSVKYNYGFMPLVKNWKVDNKSSSSGSDLYNQGWVFNLSYYIQ</sequence>
<name>A0AAW9S3U5_9BACT</name>
<reference evidence="3 4" key="1">
    <citation type="submission" date="2024-04" db="EMBL/GenBank/DDBJ databases">
        <title>Novel genus in family Flammeovirgaceae.</title>
        <authorList>
            <person name="Nguyen T.H."/>
            <person name="Vuong T.Q."/>
            <person name="Le H."/>
            <person name="Kim S.-G."/>
        </authorList>
    </citation>
    <scope>NUCLEOTIDE SEQUENCE [LARGE SCALE GENOMIC DNA]</scope>
    <source>
        <strain evidence="3 4">JCM 23209</strain>
    </source>
</reference>
<dbReference type="Proteomes" id="UP001403385">
    <property type="component" value="Unassembled WGS sequence"/>
</dbReference>
<dbReference type="RefSeq" id="WP_346821007.1">
    <property type="nucleotide sequence ID" value="NZ_JBDKWZ010000005.1"/>
</dbReference>
<feature type="domain" description="Outer membrane protein beta-barrel" evidence="2">
    <location>
        <begin position="19"/>
        <end position="174"/>
    </location>
</feature>
<feature type="chain" id="PRO_5043331537" evidence="1">
    <location>
        <begin position="20"/>
        <end position="205"/>
    </location>
</feature>
<evidence type="ECO:0000313" key="4">
    <source>
        <dbReference type="Proteomes" id="UP001403385"/>
    </source>
</evidence>
<evidence type="ECO:0000259" key="2">
    <source>
        <dbReference type="Pfam" id="PF13568"/>
    </source>
</evidence>
<dbReference type="SUPFAM" id="SSF56925">
    <property type="entry name" value="OMPA-like"/>
    <property type="match status" value="1"/>
</dbReference>
<dbReference type="AlphaFoldDB" id="A0AAW9S3U5"/>
<evidence type="ECO:0000256" key="1">
    <source>
        <dbReference type="SAM" id="SignalP"/>
    </source>
</evidence>
<dbReference type="EMBL" id="JBDKWZ010000005">
    <property type="protein sequence ID" value="MEN7548227.1"/>
    <property type="molecule type" value="Genomic_DNA"/>
</dbReference>
<dbReference type="InterPro" id="IPR011250">
    <property type="entry name" value="OMP/PagP_B-barrel"/>
</dbReference>
<comment type="caution">
    <text evidence="3">The sequence shown here is derived from an EMBL/GenBank/DDBJ whole genome shotgun (WGS) entry which is preliminary data.</text>
</comment>
<proteinExistence type="predicted"/>
<accession>A0AAW9S3U5</accession>
<protein>
    <submittedName>
        <fullName evidence="3">Porin family protein</fullName>
    </submittedName>
</protein>
<organism evidence="3 4">
    <name type="scientific">Rapidithrix thailandica</name>
    <dbReference type="NCBI Taxonomy" id="413964"/>
    <lineage>
        <taxon>Bacteria</taxon>
        <taxon>Pseudomonadati</taxon>
        <taxon>Bacteroidota</taxon>
        <taxon>Cytophagia</taxon>
        <taxon>Cytophagales</taxon>
        <taxon>Flammeovirgaceae</taxon>
        <taxon>Rapidithrix</taxon>
    </lineage>
</organism>
<keyword evidence="1" id="KW-0732">Signal</keyword>
<evidence type="ECO:0000313" key="3">
    <source>
        <dbReference type="EMBL" id="MEN7548227.1"/>
    </source>
</evidence>